<dbReference type="EMBL" id="CP094528">
    <property type="protein sequence ID" value="UOE44157.1"/>
    <property type="molecule type" value="Genomic_DNA"/>
</dbReference>
<proteinExistence type="predicted"/>
<evidence type="ECO:0000313" key="2">
    <source>
        <dbReference type="Proteomes" id="UP000832097"/>
    </source>
</evidence>
<dbReference type="Proteomes" id="UP000832097">
    <property type="component" value="Chromosome"/>
</dbReference>
<gene>
    <name evidence="1" type="ORF">MTO99_18695</name>
</gene>
<dbReference type="RefSeq" id="WP_243555697.1">
    <property type="nucleotide sequence ID" value="NZ_CP094528.1"/>
</dbReference>
<reference evidence="1 2" key="1">
    <citation type="submission" date="2022-03" db="EMBL/GenBank/DDBJ databases">
        <title>Mucilaginibacter sp. isolated from the gut of Protaetia brevitarsis seulensis larvae.</title>
        <authorList>
            <person name="Won M."/>
            <person name="Kim S.-J."/>
            <person name="Kwon S.-W."/>
        </authorList>
    </citation>
    <scope>NUCLEOTIDE SEQUENCE [LARGE SCALE GENOMIC DNA]</scope>
    <source>
        <strain evidence="1 2">CFWR-12</strain>
    </source>
</reference>
<evidence type="ECO:0000313" key="1">
    <source>
        <dbReference type="EMBL" id="UOE44157.1"/>
    </source>
</evidence>
<name>A0ABY4BY58_9MICO</name>
<accession>A0ABY4BY58</accession>
<keyword evidence="2" id="KW-1185">Reference proteome</keyword>
<protein>
    <recommendedName>
        <fullName evidence="3">GIY-YIG nuclease family protein</fullName>
    </recommendedName>
</protein>
<evidence type="ECO:0008006" key="3">
    <source>
        <dbReference type="Google" id="ProtNLM"/>
    </source>
</evidence>
<organism evidence="1 2">
    <name type="scientific">Agromyces larvae</name>
    <dbReference type="NCBI Taxonomy" id="2929802"/>
    <lineage>
        <taxon>Bacteria</taxon>
        <taxon>Bacillati</taxon>
        <taxon>Actinomycetota</taxon>
        <taxon>Actinomycetes</taxon>
        <taxon>Micrococcales</taxon>
        <taxon>Microbacteriaceae</taxon>
        <taxon>Agromyces</taxon>
    </lineage>
</organism>
<sequence length="131" mass="14074">MIEAERERGLPGFADFVPFADLPEVAVPTGPGVYVVVRESTASPTFLPTNPAGHFKGKDPSLPIDVLAAQWVADASVVYIGKAAGGASGRRGLRKRLDEYRRHGAGQPVGHWGGRMIWQLCRQRSPARGLA</sequence>